<dbReference type="AlphaFoldDB" id="A0A4V3JQT0"/>
<dbReference type="Proteomes" id="UP000297693">
    <property type="component" value="Unassembled WGS sequence"/>
</dbReference>
<reference evidence="2" key="1">
    <citation type="journal article" date="2019" name="PLoS Negl. Trop. Dis.">
        <title>Revisiting the worldwide diversity of Leptospira species in the environment.</title>
        <authorList>
            <person name="Vincent A.T."/>
            <person name="Schiettekatte O."/>
            <person name="Bourhy P."/>
            <person name="Veyrier F.J."/>
            <person name="Picardeau M."/>
        </authorList>
    </citation>
    <scope>NUCLEOTIDE SEQUENCE [LARGE SCALE GENOMIC DNA]</scope>
    <source>
        <strain evidence="2">201702476</strain>
    </source>
</reference>
<evidence type="ECO:0000313" key="2">
    <source>
        <dbReference type="EMBL" id="TGL56665.1"/>
    </source>
</evidence>
<gene>
    <name evidence="2" type="ORF">EHQ58_15825</name>
</gene>
<sequence>MYQRIVFLLILSTIVLTCKKSSKDDNSSLVALALASSSLTASSGTCNGSTATTGTTVTASTATLDSTSGCVTGVTTCMDTALPSWIKNNFKCATAYVSGTSYVFKSQNVPNTKSFYYGSTSPLYETLPSGNTAAGTNKVSSQKLVYTIPATATKGTGTVSTQGGLASIGITVNGLAIFNNAAAPPDNLSVEALTFDNYGGHPQNSGVYHHHAGASKITNNDANLVGIILDGYAIYGKKCDNGTATTTDDFTPTLDSLHGHTAVTTHFPTATYHYHLAYDSTATIDTLMGSYFYGTTGSVSN</sequence>
<dbReference type="EMBL" id="RQGD01000045">
    <property type="protein sequence ID" value="TGL56665.1"/>
    <property type="molecule type" value="Genomic_DNA"/>
</dbReference>
<feature type="domain" description="YHYH" evidence="1">
    <location>
        <begin position="146"/>
        <end position="248"/>
    </location>
</feature>
<proteinExistence type="predicted"/>
<dbReference type="PANTHER" id="PTHR30289">
    <property type="entry name" value="UNCHARACTERIZED PROTEIN YBCL-RELATED"/>
    <property type="match status" value="1"/>
</dbReference>
<protein>
    <submittedName>
        <fullName evidence="2">YHYH protein</fullName>
    </submittedName>
</protein>
<dbReference type="PANTHER" id="PTHR30289:SF8">
    <property type="entry name" value="YHYH DOMAIN-CONTAINING PROTEIN"/>
    <property type="match status" value="1"/>
</dbReference>
<dbReference type="Pfam" id="PF14240">
    <property type="entry name" value="YHYH"/>
    <property type="match status" value="2"/>
</dbReference>
<evidence type="ECO:0000259" key="1">
    <source>
        <dbReference type="Pfam" id="PF14240"/>
    </source>
</evidence>
<organism evidence="2 3">
    <name type="scientific">Leptospira ognonensis</name>
    <dbReference type="NCBI Taxonomy" id="2484945"/>
    <lineage>
        <taxon>Bacteria</taxon>
        <taxon>Pseudomonadati</taxon>
        <taxon>Spirochaetota</taxon>
        <taxon>Spirochaetia</taxon>
        <taxon>Leptospirales</taxon>
        <taxon>Leptospiraceae</taxon>
        <taxon>Leptospira</taxon>
    </lineage>
</organism>
<comment type="caution">
    <text evidence="2">The sequence shown here is derived from an EMBL/GenBank/DDBJ whole genome shotgun (WGS) entry which is preliminary data.</text>
</comment>
<dbReference type="OrthoDB" id="338980at2"/>
<accession>A0A4V3JQT0</accession>
<dbReference type="RefSeq" id="WP_135624883.1">
    <property type="nucleotide sequence ID" value="NZ_RQGD01000045.1"/>
</dbReference>
<keyword evidence="3" id="KW-1185">Reference proteome</keyword>
<dbReference type="InterPro" id="IPR025924">
    <property type="entry name" value="YHYH_dom"/>
</dbReference>
<name>A0A4V3JQT0_9LEPT</name>
<feature type="domain" description="YHYH" evidence="1">
    <location>
        <begin position="252"/>
        <end position="289"/>
    </location>
</feature>
<evidence type="ECO:0000313" key="3">
    <source>
        <dbReference type="Proteomes" id="UP000297693"/>
    </source>
</evidence>